<comment type="caution">
    <text evidence="2">The sequence shown here is derived from an EMBL/GenBank/DDBJ whole genome shotgun (WGS) entry which is preliminary data.</text>
</comment>
<feature type="signal peptide" evidence="1">
    <location>
        <begin position="1"/>
        <end position="22"/>
    </location>
</feature>
<sequence length="446" mass="47415">MNRRLSLITSVTSVLALAASLAACGSKDASPAAGSSAGSCARAQGKVELTYWGFGLPAPKIVQEFNRTHPNIHVTMKDVSTNSVQQMTNALKAGTAPDVGMVQYSDLPSFRLLNGLRDISACPGVADTRGQVIPWTWAQVTFGGGGVYGMPQDTGPLALYYRKDILAKYGLAVPKTWADYEAIGKRLKAADPSAHLAHFASGDAYRLLSLMWQNGARPFQYADNHLTVDLTGGKARQVVEYWQRLIDEHLVATTVQELTPAEFKAMDNGTLVTMLGASWLSGVMQANAPGASGKWAVAPLPQWDTSKPAGANYGGSANTVFASSKHPAEAAEFASWVATNSYAQKQLIAVGSVPPSVAALGLPEMDVKPAYFGAEPIWHVFSDSSKTVDTSFQWPPNMTTVTNSMSDAITSTLKGSTTLSAELERAQQKIVTDLKSRGVDARAGGQ</sequence>
<gene>
    <name evidence="2" type="ORF">FB475_2161</name>
</gene>
<name>A0A542ERR7_9ACTN</name>
<dbReference type="InterPro" id="IPR050490">
    <property type="entry name" value="Bact_solute-bd_prot1"/>
</dbReference>
<evidence type="ECO:0000313" key="2">
    <source>
        <dbReference type="EMBL" id="TQJ18030.1"/>
    </source>
</evidence>
<dbReference type="CDD" id="cd13585">
    <property type="entry name" value="PBP2_TMBP_like"/>
    <property type="match status" value="1"/>
</dbReference>
<protein>
    <submittedName>
        <fullName evidence="2">Carbohydrate ABC transporter substrate-binding protein (CUT1 family)</fullName>
    </submittedName>
</protein>
<dbReference type="Gene3D" id="3.40.190.10">
    <property type="entry name" value="Periplasmic binding protein-like II"/>
    <property type="match status" value="3"/>
</dbReference>
<keyword evidence="3" id="KW-1185">Reference proteome</keyword>
<dbReference type="SUPFAM" id="SSF53850">
    <property type="entry name" value="Periplasmic binding protein-like II"/>
    <property type="match status" value="1"/>
</dbReference>
<accession>A0A542ERR7</accession>
<dbReference type="InterPro" id="IPR006059">
    <property type="entry name" value="SBP"/>
</dbReference>
<reference evidence="2 3" key="1">
    <citation type="submission" date="2019-06" db="EMBL/GenBank/DDBJ databases">
        <title>Sequencing the genomes of 1000 actinobacteria strains.</title>
        <authorList>
            <person name="Klenk H.-P."/>
        </authorList>
    </citation>
    <scope>NUCLEOTIDE SEQUENCE [LARGE SCALE GENOMIC DNA]</scope>
    <source>
        <strain evidence="2 3">DSM 17305</strain>
    </source>
</reference>
<dbReference type="EMBL" id="VFMM01000001">
    <property type="protein sequence ID" value="TQJ18030.1"/>
    <property type="molecule type" value="Genomic_DNA"/>
</dbReference>
<dbReference type="AlphaFoldDB" id="A0A542ERR7"/>
<dbReference type="PANTHER" id="PTHR43649">
    <property type="entry name" value="ARABINOSE-BINDING PROTEIN-RELATED"/>
    <property type="match status" value="1"/>
</dbReference>
<feature type="chain" id="PRO_5039408149" evidence="1">
    <location>
        <begin position="23"/>
        <end position="446"/>
    </location>
</feature>
<dbReference type="Pfam" id="PF01547">
    <property type="entry name" value="SBP_bac_1"/>
    <property type="match status" value="1"/>
</dbReference>
<evidence type="ECO:0000256" key="1">
    <source>
        <dbReference type="SAM" id="SignalP"/>
    </source>
</evidence>
<proteinExistence type="predicted"/>
<dbReference type="RefSeq" id="WP_141854908.1">
    <property type="nucleotide sequence ID" value="NZ_BAAAKA010000017.1"/>
</dbReference>
<dbReference type="PROSITE" id="PS51257">
    <property type="entry name" value="PROKAR_LIPOPROTEIN"/>
    <property type="match status" value="1"/>
</dbReference>
<dbReference type="OrthoDB" id="2531053at2"/>
<organism evidence="2 3">
    <name type="scientific">Kribbella jejuensis</name>
    <dbReference type="NCBI Taxonomy" id="236068"/>
    <lineage>
        <taxon>Bacteria</taxon>
        <taxon>Bacillati</taxon>
        <taxon>Actinomycetota</taxon>
        <taxon>Actinomycetes</taxon>
        <taxon>Propionibacteriales</taxon>
        <taxon>Kribbellaceae</taxon>
        <taxon>Kribbella</taxon>
    </lineage>
</organism>
<evidence type="ECO:0000313" key="3">
    <source>
        <dbReference type="Proteomes" id="UP000316298"/>
    </source>
</evidence>
<dbReference type="Proteomes" id="UP000316298">
    <property type="component" value="Unassembled WGS sequence"/>
</dbReference>
<keyword evidence="1" id="KW-0732">Signal</keyword>
<dbReference type="PANTHER" id="PTHR43649:SF14">
    <property type="entry name" value="BLR3389 PROTEIN"/>
    <property type="match status" value="1"/>
</dbReference>